<keyword evidence="2" id="KW-1185">Reference proteome</keyword>
<dbReference type="EMBL" id="CADCXU010005937">
    <property type="protein sequence ID" value="CAA9997789.1"/>
    <property type="molecule type" value="Genomic_DNA"/>
</dbReference>
<name>A0A6H5G4T4_9HEMI</name>
<reference evidence="1 2" key="1">
    <citation type="submission" date="2020-02" db="EMBL/GenBank/DDBJ databases">
        <authorList>
            <person name="Ferguson B K."/>
        </authorList>
    </citation>
    <scope>NUCLEOTIDE SEQUENCE [LARGE SCALE GENOMIC DNA]</scope>
</reference>
<organism evidence="1 2">
    <name type="scientific">Nesidiocoris tenuis</name>
    <dbReference type="NCBI Taxonomy" id="355587"/>
    <lineage>
        <taxon>Eukaryota</taxon>
        <taxon>Metazoa</taxon>
        <taxon>Ecdysozoa</taxon>
        <taxon>Arthropoda</taxon>
        <taxon>Hexapoda</taxon>
        <taxon>Insecta</taxon>
        <taxon>Pterygota</taxon>
        <taxon>Neoptera</taxon>
        <taxon>Paraneoptera</taxon>
        <taxon>Hemiptera</taxon>
        <taxon>Heteroptera</taxon>
        <taxon>Panheteroptera</taxon>
        <taxon>Cimicomorpha</taxon>
        <taxon>Miridae</taxon>
        <taxon>Dicyphina</taxon>
        <taxon>Nesidiocoris</taxon>
    </lineage>
</organism>
<dbReference type="Proteomes" id="UP000479000">
    <property type="component" value="Unassembled WGS sequence"/>
</dbReference>
<protein>
    <submittedName>
        <fullName evidence="1">Uncharacterized protein</fullName>
    </submittedName>
</protein>
<sequence length="260" mass="29154">MSSSCFGSNTSFWIDDVEWFIDDEDKIETALASRLHLRTGSPLSSERTHQNDHPNVHGLLMGKNWDQNLLNDESKWKYWNFKVNPPHSMWTFLQRKTGISSPVVDRPLLASPLLCQAVAVRSRRVIASMSSGRTHNQRFLLRSTFSVAGDGEAFAAGGAASHHRPDSLRTFFSSPREGLGPPGLLFDSCPFPSRKKTVEQCTVDFLEFGLCFSRADTYFSEGRGPFGGVWQSSANYCPCRSSVKSDQAERPTAFWTRSFT</sequence>
<gene>
    <name evidence="1" type="ORF">NTEN_LOCUS4083</name>
</gene>
<accession>A0A6H5G4T4</accession>
<proteinExistence type="predicted"/>
<dbReference type="AlphaFoldDB" id="A0A6H5G4T4"/>
<evidence type="ECO:0000313" key="1">
    <source>
        <dbReference type="EMBL" id="CAA9997789.1"/>
    </source>
</evidence>
<evidence type="ECO:0000313" key="2">
    <source>
        <dbReference type="Proteomes" id="UP000479000"/>
    </source>
</evidence>